<evidence type="ECO:0000313" key="2">
    <source>
        <dbReference type="Proteomes" id="UP000177273"/>
    </source>
</evidence>
<dbReference type="OrthoDB" id="342869at2"/>
<reference evidence="2" key="1">
    <citation type="submission" date="2016-09" db="EMBL/GenBank/DDBJ databases">
        <title>Draft genome sequence of a novel species of the family Streptococcaceae isolated from flowers.</title>
        <authorList>
            <person name="Chuah L.-O."/>
            <person name="Yap K.-P."/>
            <person name="Thong K.L."/>
            <person name="Liong M.T."/>
            <person name="Ahmad R."/>
            <person name="Rusul G."/>
        </authorList>
    </citation>
    <scope>NUCLEOTIDE SEQUENCE [LARGE SCALE GENOMIC DNA]</scope>
    <source>
        <strain evidence="2">HibF3</strain>
    </source>
</reference>
<dbReference type="SUPFAM" id="SSF46689">
    <property type="entry name" value="Homeodomain-like"/>
    <property type="match status" value="1"/>
</dbReference>
<evidence type="ECO:0008006" key="3">
    <source>
        <dbReference type="Google" id="ProtNLM"/>
    </source>
</evidence>
<dbReference type="InterPro" id="IPR009057">
    <property type="entry name" value="Homeodomain-like_sf"/>
</dbReference>
<sequence>MVKRREYDQTLKNLVVALYLAGMPRADILKEFGLDETTFDSWVKHAEKLEYTPNLNDILAGAEGNINADLKSENQKNELKLVSIIVDLFTALRNYGIDEGELNGHDIDISYNRDEEIFRNEGLVNLVLSIDFTTWNINFKTIILSEVKVTSYKKYKNLDELMKKRMKDLISPSISKANLMISSMLTDMIGFPYTVNLFEEFANELSKDYFDSDDFTDSHLIDLFDN</sequence>
<gene>
    <name evidence="1" type="ORF">BG262_00490</name>
</gene>
<name>A0A9Q5JIW9_9LACT</name>
<comment type="caution">
    <text evidence="1">The sequence shown here is derived from an EMBL/GenBank/DDBJ whole genome shotgun (WGS) entry which is preliminary data.</text>
</comment>
<dbReference type="AlphaFoldDB" id="A0A9Q5JIW9"/>
<dbReference type="RefSeq" id="WP_070786924.1">
    <property type="nucleotide sequence ID" value="NZ_MKIQ01000001.1"/>
</dbReference>
<evidence type="ECO:0000313" key="1">
    <source>
        <dbReference type="EMBL" id="OFI48013.1"/>
    </source>
</evidence>
<dbReference type="Proteomes" id="UP000177273">
    <property type="component" value="Unassembled WGS sequence"/>
</dbReference>
<proteinExistence type="predicted"/>
<keyword evidence="2" id="KW-1185">Reference proteome</keyword>
<accession>A0A9Q5JIW9</accession>
<organism evidence="1 2">
    <name type="scientific">Floricoccus penangensis</name>
    <dbReference type="NCBI Taxonomy" id="1859475"/>
    <lineage>
        <taxon>Bacteria</taxon>
        <taxon>Bacillati</taxon>
        <taxon>Bacillota</taxon>
        <taxon>Bacilli</taxon>
        <taxon>Lactobacillales</taxon>
        <taxon>Streptococcaceae</taxon>
        <taxon>Floricoccus</taxon>
    </lineage>
</organism>
<protein>
    <recommendedName>
        <fullName evidence="3">Transposase</fullName>
    </recommendedName>
</protein>
<dbReference type="EMBL" id="MKIQ01000001">
    <property type="protein sequence ID" value="OFI48013.1"/>
    <property type="molecule type" value="Genomic_DNA"/>
</dbReference>